<dbReference type="Gene3D" id="1.10.630.10">
    <property type="entry name" value="Cytochrome P450"/>
    <property type="match status" value="1"/>
</dbReference>
<evidence type="ECO:0000256" key="12">
    <source>
        <dbReference type="ARBA" id="ARBA00023136"/>
    </source>
</evidence>
<evidence type="ECO:0000256" key="9">
    <source>
        <dbReference type="ARBA" id="ARBA00023002"/>
    </source>
</evidence>
<keyword evidence="12" id="KW-0472">Membrane</keyword>
<evidence type="ECO:0000256" key="3">
    <source>
        <dbReference type="ARBA" id="ARBA00004406"/>
    </source>
</evidence>
<dbReference type="Proteomes" id="UP000504618">
    <property type="component" value="Unplaced"/>
</dbReference>
<comment type="cofactor">
    <cofactor evidence="1">
        <name>heme</name>
        <dbReference type="ChEBI" id="CHEBI:30413"/>
    </cofactor>
</comment>
<keyword evidence="13" id="KW-1185">Reference proteome</keyword>
<dbReference type="InterPro" id="IPR036396">
    <property type="entry name" value="Cyt_P450_sf"/>
</dbReference>
<evidence type="ECO:0000256" key="4">
    <source>
        <dbReference type="ARBA" id="ARBA00010617"/>
    </source>
</evidence>
<dbReference type="Pfam" id="PF00067">
    <property type="entry name" value="p450"/>
    <property type="match status" value="1"/>
</dbReference>
<dbReference type="GO" id="GO:0016705">
    <property type="term" value="F:oxidoreductase activity, acting on paired donors, with incorporation or reduction of molecular oxygen"/>
    <property type="evidence" value="ECO:0007669"/>
    <property type="project" value="InterPro"/>
</dbReference>
<dbReference type="PANTHER" id="PTHR24292">
    <property type="entry name" value="CYTOCHROME P450"/>
    <property type="match status" value="1"/>
</dbReference>
<proteinExistence type="inferred from homology"/>
<evidence type="ECO:0000256" key="1">
    <source>
        <dbReference type="ARBA" id="ARBA00001971"/>
    </source>
</evidence>
<keyword evidence="5" id="KW-0349">Heme</keyword>
<keyword evidence="8" id="KW-0492">Microsome</keyword>
<dbReference type="GO" id="GO:0020037">
    <property type="term" value="F:heme binding"/>
    <property type="evidence" value="ECO:0007669"/>
    <property type="project" value="InterPro"/>
</dbReference>
<evidence type="ECO:0000313" key="13">
    <source>
        <dbReference type="Proteomes" id="UP000504618"/>
    </source>
</evidence>
<dbReference type="PANTHER" id="PTHR24292:SF45">
    <property type="entry name" value="CYTOCHROME P450 6G1-RELATED"/>
    <property type="match status" value="1"/>
</dbReference>
<dbReference type="GeneID" id="112452492"/>
<evidence type="ECO:0000256" key="8">
    <source>
        <dbReference type="ARBA" id="ARBA00022848"/>
    </source>
</evidence>
<name>A0A6J1PG10_9HYME</name>
<dbReference type="AlphaFoldDB" id="A0A6J1PG10"/>
<dbReference type="InterPro" id="IPR002397">
    <property type="entry name" value="Cyt_P450_B"/>
</dbReference>
<dbReference type="InterPro" id="IPR001128">
    <property type="entry name" value="Cyt_P450"/>
</dbReference>
<dbReference type="RefSeq" id="XP_024868502.1">
    <property type="nucleotide sequence ID" value="XM_025012734.1"/>
</dbReference>
<keyword evidence="9" id="KW-0560">Oxidoreductase</keyword>
<evidence type="ECO:0000313" key="14">
    <source>
        <dbReference type="RefSeq" id="XP_024868502.1"/>
    </source>
</evidence>
<dbReference type="PRINTS" id="PR00359">
    <property type="entry name" value="BP450"/>
</dbReference>
<dbReference type="SUPFAM" id="SSF48264">
    <property type="entry name" value="Cytochrome P450"/>
    <property type="match status" value="1"/>
</dbReference>
<keyword evidence="10" id="KW-0408">Iron</keyword>
<gene>
    <name evidence="14" type="primary">LOC112452492</name>
</gene>
<keyword evidence="6" id="KW-0479">Metal-binding</keyword>
<dbReference type="GO" id="GO:0005789">
    <property type="term" value="C:endoplasmic reticulum membrane"/>
    <property type="evidence" value="ECO:0007669"/>
    <property type="project" value="UniProtKB-SubCell"/>
</dbReference>
<evidence type="ECO:0000256" key="2">
    <source>
        <dbReference type="ARBA" id="ARBA00004174"/>
    </source>
</evidence>
<evidence type="ECO:0000256" key="6">
    <source>
        <dbReference type="ARBA" id="ARBA00022723"/>
    </source>
</evidence>
<evidence type="ECO:0000256" key="7">
    <source>
        <dbReference type="ARBA" id="ARBA00022824"/>
    </source>
</evidence>
<keyword evidence="7" id="KW-0256">Endoplasmic reticulum</keyword>
<accession>A0A6J1PG10</accession>
<evidence type="ECO:0000256" key="5">
    <source>
        <dbReference type="ARBA" id="ARBA00022617"/>
    </source>
</evidence>
<comment type="subcellular location">
    <subcellularLocation>
        <location evidence="3">Endoplasmic reticulum membrane</location>
        <topology evidence="3">Peripheral membrane protein</topology>
    </subcellularLocation>
    <subcellularLocation>
        <location evidence="2">Microsome membrane</location>
        <topology evidence="2">Peripheral membrane protein</topology>
    </subcellularLocation>
</comment>
<organism evidence="13 14">
    <name type="scientific">Temnothorax curvispinosus</name>
    <dbReference type="NCBI Taxonomy" id="300111"/>
    <lineage>
        <taxon>Eukaryota</taxon>
        <taxon>Metazoa</taxon>
        <taxon>Ecdysozoa</taxon>
        <taxon>Arthropoda</taxon>
        <taxon>Hexapoda</taxon>
        <taxon>Insecta</taxon>
        <taxon>Pterygota</taxon>
        <taxon>Neoptera</taxon>
        <taxon>Endopterygota</taxon>
        <taxon>Hymenoptera</taxon>
        <taxon>Apocrita</taxon>
        <taxon>Aculeata</taxon>
        <taxon>Formicoidea</taxon>
        <taxon>Formicidae</taxon>
        <taxon>Myrmicinae</taxon>
        <taxon>Temnothorax</taxon>
    </lineage>
</organism>
<comment type="similarity">
    <text evidence="4">Belongs to the cytochrome P450 family.</text>
</comment>
<dbReference type="GO" id="GO:0005506">
    <property type="term" value="F:iron ion binding"/>
    <property type="evidence" value="ECO:0007669"/>
    <property type="project" value="InterPro"/>
</dbReference>
<sequence>MVVSETLRMYPPLGFLNRIAMKKYKVPEYDLVIEEDIPVYISILGLHYDSEYFPNPDIFDPERFKKRNKRERPSGVYLPFGGGSHECQRFGLLQIKLALLMILSKYEVESCEKTSVKIDPRVLMTLPLNNVLYLSVRKLNTNAI</sequence>
<reference evidence="14" key="1">
    <citation type="submission" date="2025-08" db="UniProtKB">
        <authorList>
            <consortium name="RefSeq"/>
        </authorList>
    </citation>
    <scope>IDENTIFICATION</scope>
    <source>
        <tissue evidence="14">Whole body</tissue>
    </source>
</reference>
<protein>
    <submittedName>
        <fullName evidence="14">Cytochrome P450 6k1-like</fullName>
    </submittedName>
</protein>
<evidence type="ECO:0000256" key="11">
    <source>
        <dbReference type="ARBA" id="ARBA00023033"/>
    </source>
</evidence>
<dbReference type="InterPro" id="IPR050476">
    <property type="entry name" value="Insect_CytP450_Detox"/>
</dbReference>
<keyword evidence="11" id="KW-0503">Monooxygenase</keyword>
<dbReference type="OrthoDB" id="2789670at2759"/>
<evidence type="ECO:0000256" key="10">
    <source>
        <dbReference type="ARBA" id="ARBA00023004"/>
    </source>
</evidence>
<dbReference type="GO" id="GO:0004497">
    <property type="term" value="F:monooxygenase activity"/>
    <property type="evidence" value="ECO:0007669"/>
    <property type="project" value="UniProtKB-KW"/>
</dbReference>